<dbReference type="Proteomes" id="UP000198362">
    <property type="component" value="Unassembled WGS sequence"/>
</dbReference>
<dbReference type="EMBL" id="FZPH01000006">
    <property type="protein sequence ID" value="SNT45062.1"/>
    <property type="molecule type" value="Genomic_DNA"/>
</dbReference>
<evidence type="ECO:0008006" key="4">
    <source>
        <dbReference type="Google" id="ProtNLM"/>
    </source>
</evidence>
<reference evidence="2 3" key="1">
    <citation type="submission" date="2017-06" db="EMBL/GenBank/DDBJ databases">
        <authorList>
            <person name="Kim H.J."/>
            <person name="Triplett B.A."/>
        </authorList>
    </citation>
    <scope>NUCLEOTIDE SEQUENCE [LARGE SCALE GENOMIC DNA]</scope>
    <source>
        <strain evidence="2 3">CGMCC 4.5593</strain>
    </source>
</reference>
<protein>
    <recommendedName>
        <fullName evidence="4">Secreted protein</fullName>
    </recommendedName>
</protein>
<keyword evidence="1" id="KW-0732">Signal</keyword>
<dbReference type="OrthoDB" id="4315969at2"/>
<feature type="signal peptide" evidence="1">
    <location>
        <begin position="1"/>
        <end position="23"/>
    </location>
</feature>
<accession>A0A239MSE5</accession>
<evidence type="ECO:0000256" key="1">
    <source>
        <dbReference type="SAM" id="SignalP"/>
    </source>
</evidence>
<proteinExistence type="predicted"/>
<gene>
    <name evidence="2" type="ORF">SAMN05421812_106193</name>
</gene>
<keyword evidence="3" id="KW-1185">Reference proteome</keyword>
<sequence length="137" mass="14619">MLTRIVRALLAFATMTALGVAVAAPARAEPTGDLAAAATCYGGYVRKSLPRGGTGVDAGPYTTSTRCVDINVRNGSVYPVKVCVIFASIGTCNYWTTVPTGGAWRVAATNVRDNTRFYVRVVLAEYKYEPLVIDTAY</sequence>
<name>A0A239MSE5_9ACTN</name>
<evidence type="ECO:0000313" key="2">
    <source>
        <dbReference type="EMBL" id="SNT45062.1"/>
    </source>
</evidence>
<evidence type="ECO:0000313" key="3">
    <source>
        <dbReference type="Proteomes" id="UP000198362"/>
    </source>
</evidence>
<feature type="chain" id="PRO_5039628154" description="Secreted protein" evidence="1">
    <location>
        <begin position="24"/>
        <end position="137"/>
    </location>
</feature>
<organism evidence="2 3">
    <name type="scientific">Asanoa hainanensis</name>
    <dbReference type="NCBI Taxonomy" id="560556"/>
    <lineage>
        <taxon>Bacteria</taxon>
        <taxon>Bacillati</taxon>
        <taxon>Actinomycetota</taxon>
        <taxon>Actinomycetes</taxon>
        <taxon>Micromonosporales</taxon>
        <taxon>Micromonosporaceae</taxon>
        <taxon>Asanoa</taxon>
    </lineage>
</organism>
<dbReference type="RefSeq" id="WP_089249918.1">
    <property type="nucleotide sequence ID" value="NZ_FZPH01000006.1"/>
</dbReference>
<dbReference type="AlphaFoldDB" id="A0A239MSE5"/>